<dbReference type="GO" id="GO:0051301">
    <property type="term" value="P:cell division"/>
    <property type="evidence" value="ECO:0007669"/>
    <property type="project" value="UniProtKB-KW"/>
</dbReference>
<dbReference type="InterPro" id="IPR024789">
    <property type="entry name" value="APC4"/>
</dbReference>
<proteinExistence type="predicted"/>
<keyword evidence="3" id="KW-0498">Mitosis</keyword>
<sequence length="525" mass="60438">MKHFMATTLYNGKLPSLVLADPSGLFTWCPHLNLIFIGMNRTSVWCYRMNGERIYSINNKSAVRHIAFHGEYFCLSGSDNLIKIYNANNGQLVKVLPQEFDGVEFVQWNGSEEKLNYLVVSDGKRLVVTFNQVLGVDMECELSISQQLSTDFFDQVYLSGDKLVRVGFKIENRKLYTQQIVQVCQLVSLLEYSGEHIEKLKSLVAPYLQAMDRYMSNLESECGDLARYLSDLVVSNIIPECTKDYWLNQYGERGYKKMVKLAGVYEAAIKVTYQHLVTTMERVISVVGELIGISKWEQGLLATKELEDLLVEAKSQLKFYYRFIWDMQSERQQTQQFLVWTKSIIDMLNDQECEVCYSTAEVLCFINDALTKSVMMKYFDIELEVIHHPEKTPMRNVCMDLTTIDEYHRSRLEVEVLRGVSLPEVYTNLKIVQWAEPILTYLQGTDLAIANMDAVISTIPDVYAYQHRERDLVALTKKSLLIIDSSSCIPIPLPETSFQPTNIILNKEYGVLLDSTRQHYSIVRI</sequence>
<keyword evidence="4" id="KW-0833">Ubl conjugation pathway</keyword>
<dbReference type="Proteomes" id="UP000002605">
    <property type="component" value="Chromosome 5"/>
</dbReference>
<dbReference type="AlphaFoldDB" id="B9WGV3"/>
<dbReference type="Pfam" id="PF12896">
    <property type="entry name" value="ANAPC4"/>
    <property type="match status" value="1"/>
</dbReference>
<evidence type="ECO:0000313" key="8">
    <source>
        <dbReference type="CGD" id="CAL0000168903"/>
    </source>
</evidence>
<dbReference type="GO" id="GO:0034399">
    <property type="term" value="C:nuclear periphery"/>
    <property type="evidence" value="ECO:0007669"/>
    <property type="project" value="TreeGrafter"/>
</dbReference>
<organism evidence="9 10">
    <name type="scientific">Candida dubliniensis (strain CD36 / ATCC MYA-646 / CBS 7987 / NCPF 3949 / NRRL Y-17841)</name>
    <name type="common">Yeast</name>
    <dbReference type="NCBI Taxonomy" id="573826"/>
    <lineage>
        <taxon>Eukaryota</taxon>
        <taxon>Fungi</taxon>
        <taxon>Dikarya</taxon>
        <taxon>Ascomycota</taxon>
        <taxon>Saccharomycotina</taxon>
        <taxon>Pichiomycetes</taxon>
        <taxon>Debaryomycetaceae</taxon>
        <taxon>Candida/Lodderomyces clade</taxon>
        <taxon>Candida</taxon>
    </lineage>
</organism>
<dbReference type="EMBL" id="FM992692">
    <property type="protein sequence ID" value="CAX41391.1"/>
    <property type="molecule type" value="Genomic_DNA"/>
</dbReference>
<evidence type="ECO:0000259" key="6">
    <source>
        <dbReference type="Pfam" id="PF12894"/>
    </source>
</evidence>
<keyword evidence="2" id="KW-0132">Cell division</keyword>
<dbReference type="InterPro" id="IPR036322">
    <property type="entry name" value="WD40_repeat_dom_sf"/>
</dbReference>
<dbReference type="HOGENOM" id="CLU_473412_0_0_1"/>
<feature type="domain" description="Anaphase-promoting complex subunit 4 long" evidence="7">
    <location>
        <begin position="171"/>
        <end position="351"/>
    </location>
</feature>
<evidence type="ECO:0000259" key="7">
    <source>
        <dbReference type="Pfam" id="PF12896"/>
    </source>
</evidence>
<evidence type="ECO:0000256" key="3">
    <source>
        <dbReference type="ARBA" id="ARBA00022776"/>
    </source>
</evidence>
<keyword evidence="5" id="KW-0131">Cell cycle</keyword>
<protein>
    <recommendedName>
        <fullName evidence="1">Anaphase-promoting complex subunit 4</fullName>
    </recommendedName>
</protein>
<dbReference type="GO" id="GO:0005680">
    <property type="term" value="C:anaphase-promoting complex"/>
    <property type="evidence" value="ECO:0007669"/>
    <property type="project" value="InterPro"/>
</dbReference>
<dbReference type="InterPro" id="IPR015943">
    <property type="entry name" value="WD40/YVTN_repeat-like_dom_sf"/>
</dbReference>
<dbReference type="eggNOG" id="KOG4640">
    <property type="taxonomic scope" value="Eukaryota"/>
</dbReference>
<evidence type="ECO:0000256" key="5">
    <source>
        <dbReference type="ARBA" id="ARBA00023306"/>
    </source>
</evidence>
<dbReference type="PANTHER" id="PTHR13260:SF0">
    <property type="entry name" value="ANAPHASE-PROMOTING COMPLEX SUBUNIT 4"/>
    <property type="match status" value="1"/>
</dbReference>
<dbReference type="Gene3D" id="2.130.10.10">
    <property type="entry name" value="YVTN repeat-like/Quinoprotein amine dehydrogenase"/>
    <property type="match status" value="1"/>
</dbReference>
<dbReference type="InterPro" id="IPR024977">
    <property type="entry name" value="Apc4-like_WD40_dom"/>
</dbReference>
<feature type="domain" description="Anaphase-promoting complex subunit 4-like WD40" evidence="6">
    <location>
        <begin position="27"/>
        <end position="109"/>
    </location>
</feature>
<evidence type="ECO:0000313" key="10">
    <source>
        <dbReference type="Proteomes" id="UP000002605"/>
    </source>
</evidence>
<name>B9WGV3_CANDC</name>
<evidence type="ECO:0000256" key="1">
    <source>
        <dbReference type="ARBA" id="ARBA00016067"/>
    </source>
</evidence>
<dbReference type="GO" id="GO:0070979">
    <property type="term" value="P:protein K11-linked ubiquitination"/>
    <property type="evidence" value="ECO:0007669"/>
    <property type="project" value="TreeGrafter"/>
</dbReference>
<dbReference type="RefSeq" id="XP_002420316.1">
    <property type="nucleotide sequence ID" value="XM_002420271.1"/>
</dbReference>
<evidence type="ECO:0000256" key="4">
    <source>
        <dbReference type="ARBA" id="ARBA00022786"/>
    </source>
</evidence>
<accession>B9WGV3</accession>
<dbReference type="CGD" id="CAL0000168903">
    <property type="gene designation" value="Cd36_50100"/>
</dbReference>
<dbReference type="OrthoDB" id="2110451at2759"/>
<reference evidence="9 10" key="1">
    <citation type="journal article" date="2009" name="Genome Res.">
        <title>Comparative genomics of the fungal pathogens Candida dubliniensis and Candida albicans.</title>
        <authorList>
            <person name="Jackson A.P."/>
            <person name="Gamble J.A."/>
            <person name="Yeomans T."/>
            <person name="Moran G.P."/>
            <person name="Saunders D."/>
            <person name="Harris D."/>
            <person name="Aslett M."/>
            <person name="Barrell J.F."/>
            <person name="Butler G."/>
            <person name="Citiulo F."/>
            <person name="Coleman D.C."/>
            <person name="de Groot P.W.J."/>
            <person name="Goodwin T.J."/>
            <person name="Quail M.A."/>
            <person name="McQuillan J."/>
            <person name="Munro C.A."/>
            <person name="Pain A."/>
            <person name="Poulter R.T."/>
            <person name="Rajandream M.A."/>
            <person name="Renauld H."/>
            <person name="Spiering M.J."/>
            <person name="Tivey A."/>
            <person name="Gow N.A.R."/>
            <person name="Barrell B."/>
            <person name="Sullivan D.J."/>
            <person name="Berriman M."/>
        </authorList>
    </citation>
    <scope>NUCLEOTIDE SEQUENCE [LARGE SCALE GENOMIC DNA]</scope>
    <source>
        <strain evidence="10">CD36 / ATCC MYA-646 / CBS 7987 / NCPF 3949 / NRRL Y-17841</strain>
    </source>
</reference>
<evidence type="ECO:0000313" key="9">
    <source>
        <dbReference type="EMBL" id="CAX41391.1"/>
    </source>
</evidence>
<evidence type="ECO:0000256" key="2">
    <source>
        <dbReference type="ARBA" id="ARBA00022618"/>
    </source>
</evidence>
<dbReference type="InterPro" id="IPR024790">
    <property type="entry name" value="APC4_long_dom"/>
</dbReference>
<dbReference type="SUPFAM" id="SSF50978">
    <property type="entry name" value="WD40 repeat-like"/>
    <property type="match status" value="1"/>
</dbReference>
<gene>
    <name evidence="8" type="ordered locus">Cd36_50100</name>
    <name evidence="9" type="ORF">CD36_50100</name>
</gene>
<dbReference type="GO" id="GO:0031145">
    <property type="term" value="P:anaphase-promoting complex-dependent catabolic process"/>
    <property type="evidence" value="ECO:0007669"/>
    <property type="project" value="InterPro"/>
</dbReference>
<dbReference type="KEGG" id="cdu:CD36_50100"/>
<dbReference type="PANTHER" id="PTHR13260">
    <property type="entry name" value="ANAPHASE PROMOTING COMPLEX SUBUNIT 4 APC4"/>
    <property type="match status" value="1"/>
</dbReference>
<dbReference type="Pfam" id="PF12894">
    <property type="entry name" value="ANAPC4_WD40"/>
    <property type="match status" value="1"/>
</dbReference>
<dbReference type="GeneID" id="8048072"/>
<keyword evidence="10" id="KW-1185">Reference proteome</keyword>